<dbReference type="Gene3D" id="3.10.20.90">
    <property type="entry name" value="Phosphatidylinositol 3-kinase Catalytic Subunit, Chain A, domain 1"/>
    <property type="match status" value="1"/>
</dbReference>
<evidence type="ECO:0000256" key="7">
    <source>
        <dbReference type="ARBA" id="ARBA00022703"/>
    </source>
</evidence>
<evidence type="ECO:0000259" key="13">
    <source>
        <dbReference type="PROSITE" id="PS50053"/>
    </source>
</evidence>
<feature type="compositionally biased region" description="Basic and acidic residues" evidence="12">
    <location>
        <begin position="1263"/>
        <end position="1272"/>
    </location>
</feature>
<evidence type="ECO:0000256" key="8">
    <source>
        <dbReference type="ARBA" id="ARBA00022853"/>
    </source>
</evidence>
<accession>A0A8J9U967</accession>
<feature type="region of interest" description="Disordered" evidence="12">
    <location>
        <begin position="170"/>
        <end position="199"/>
    </location>
</feature>
<protein>
    <recommendedName>
        <fullName evidence="11">BCL2-associated athanogene 6</fullName>
    </recommendedName>
</protein>
<feature type="compositionally biased region" description="Low complexity" evidence="12">
    <location>
        <begin position="536"/>
        <end position="602"/>
    </location>
</feature>
<dbReference type="Pfam" id="PF12057">
    <property type="entry name" value="BAG6"/>
    <property type="match status" value="1"/>
</dbReference>
<feature type="compositionally biased region" description="Basic and acidic residues" evidence="12">
    <location>
        <begin position="1326"/>
        <end position="1336"/>
    </location>
</feature>
<evidence type="ECO:0000256" key="12">
    <source>
        <dbReference type="SAM" id="MobiDB-lite"/>
    </source>
</evidence>
<evidence type="ECO:0000256" key="5">
    <source>
        <dbReference type="ARBA" id="ARBA00022490"/>
    </source>
</evidence>
<dbReference type="GO" id="GO:0036503">
    <property type="term" value="P:ERAD pathway"/>
    <property type="evidence" value="ECO:0007669"/>
    <property type="project" value="TreeGrafter"/>
</dbReference>
<feature type="compositionally biased region" description="Polar residues" evidence="12">
    <location>
        <begin position="937"/>
        <end position="967"/>
    </location>
</feature>
<dbReference type="GO" id="GO:0071818">
    <property type="term" value="C:BAT3 complex"/>
    <property type="evidence" value="ECO:0007669"/>
    <property type="project" value="TreeGrafter"/>
</dbReference>
<dbReference type="GO" id="GO:0006915">
    <property type="term" value="P:apoptotic process"/>
    <property type="evidence" value="ECO:0007669"/>
    <property type="project" value="UniProtKB-KW"/>
</dbReference>
<dbReference type="SUPFAM" id="SSF54236">
    <property type="entry name" value="Ubiquitin-like"/>
    <property type="match status" value="1"/>
</dbReference>
<dbReference type="GO" id="GO:0051787">
    <property type="term" value="F:misfolded protein binding"/>
    <property type="evidence" value="ECO:0007669"/>
    <property type="project" value="TreeGrafter"/>
</dbReference>
<feature type="compositionally biased region" description="Polar residues" evidence="12">
    <location>
        <begin position="375"/>
        <end position="384"/>
    </location>
</feature>
<reference evidence="14" key="1">
    <citation type="submission" date="2021-12" db="EMBL/GenBank/DDBJ databases">
        <authorList>
            <person name="Martin H S."/>
        </authorList>
    </citation>
    <scope>NUCLEOTIDE SEQUENCE</scope>
</reference>
<feature type="compositionally biased region" description="Polar residues" evidence="12">
    <location>
        <begin position="340"/>
        <end position="349"/>
    </location>
</feature>
<feature type="non-terminal residue" evidence="14">
    <location>
        <position position="1585"/>
    </location>
</feature>
<proteinExistence type="predicted"/>
<dbReference type="SMART" id="SM00213">
    <property type="entry name" value="UBQ"/>
    <property type="match status" value="1"/>
</dbReference>
<evidence type="ECO:0000256" key="2">
    <source>
        <dbReference type="ARBA" id="ARBA00004514"/>
    </source>
</evidence>
<keyword evidence="4" id="KW-0813">Transport</keyword>
<feature type="region of interest" description="Disordered" evidence="12">
    <location>
        <begin position="219"/>
        <end position="242"/>
    </location>
</feature>
<dbReference type="PANTHER" id="PTHR15204">
    <property type="entry name" value="LARGE PROLINE-RICH PROTEIN BAG6"/>
    <property type="match status" value="1"/>
</dbReference>
<dbReference type="PROSITE" id="PS50053">
    <property type="entry name" value="UBIQUITIN_2"/>
    <property type="match status" value="1"/>
</dbReference>
<evidence type="ECO:0000313" key="15">
    <source>
        <dbReference type="Proteomes" id="UP000838878"/>
    </source>
</evidence>
<name>A0A8J9U967_9NEOP</name>
<dbReference type="InterPro" id="IPR029071">
    <property type="entry name" value="Ubiquitin-like_domsf"/>
</dbReference>
<feature type="region of interest" description="Disordered" evidence="12">
    <location>
        <begin position="937"/>
        <end position="977"/>
    </location>
</feature>
<feature type="region of interest" description="Disordered" evidence="12">
    <location>
        <begin position="1478"/>
        <end position="1511"/>
    </location>
</feature>
<feature type="region of interest" description="Disordered" evidence="12">
    <location>
        <begin position="1426"/>
        <end position="1454"/>
    </location>
</feature>
<gene>
    <name evidence="14" type="ORF">BINO364_LOCUS2924</name>
</gene>
<feature type="compositionally biased region" description="Basic and acidic residues" evidence="12">
    <location>
        <begin position="1345"/>
        <end position="1355"/>
    </location>
</feature>
<keyword evidence="10" id="KW-0539">Nucleus</keyword>
<dbReference type="OrthoDB" id="1885901at2759"/>
<evidence type="ECO:0000256" key="10">
    <source>
        <dbReference type="ARBA" id="ARBA00023242"/>
    </source>
</evidence>
<feature type="compositionally biased region" description="Low complexity" evidence="12">
    <location>
        <begin position="610"/>
        <end position="679"/>
    </location>
</feature>
<feature type="compositionally biased region" description="Basic and acidic residues" evidence="12">
    <location>
        <begin position="78"/>
        <end position="95"/>
    </location>
</feature>
<feature type="region of interest" description="Disordered" evidence="12">
    <location>
        <begin position="340"/>
        <end position="385"/>
    </location>
</feature>
<sequence length="1585" mass="174476">MIQFTIKTLDSRDHPFTVDDEATVHQLKEKILEQMGIEIGLQRLIFCGRVLQDHKKLSDYGVEGKVVHMVQRAPPSVEARDSALRDRERESERENAFTSQANITPNPILSPLHLNHITQQQIRRLVALAASAHGIEIEDQPGLNLSPTASRLEFLRRLIGEIRDQVEALKQNESDEPPNYPTEDPPEPAGSLAEASSQPDEVMCQIHQRPLIYQIEPASGTTRQSRGRSIRSMRPSYHTPPRDFGELVDQLHQLDAEFAPFRAMYITTLREASDPEVRLNEGQLQRRQRTAEISAEVYHSLSHAYHIVSDIGLLMTHGNSRLTSEALLRHPLPVQAHINVVQSSTTRRPLNTGGSTSGQSSSEGQAQQGAAQAGRNQPTVNINVQPDPITYQVEIETRVPIPVNPDNQSQNQNQNQNPNQNQTQNQNQNANQDGQANRRQIMLDFENLFRGLGQAGTLGGVEVVMSMEEIPQGAAQANPQQQDGAGPHPVFGSQIYLAQMPWGGPPTADLLQNIVSSVIRQGLVPGMESVMHVQHQNQNQAAANQNQNQAPNPNQSQASNPTSSQSHTQTSSQSQGQTSSQSRTSTQTQTTQSQPSQSQAGQGQTGQGQTGQSQTGESQTGENQTGESQTGQSQTSQSQTQDGQENASSSSQPTQQSPRRSDGGQASSSPSTSGRPASQTVSINNLVYDRFLACDSPHARRQLQRRRDETSQAGGPRLRDNSTSRIQNNVETLFERFDRNTINEESLMIATMVTLREATSFSSGRTLVPDELLPLRRRLQVYMRELMQGEYEVGTQNQLADIIFERHAEFINRIASITPIRPSVDIIESMKAVLIRFLNEAMLVMFLDNNEICSRRFRIVYPRMFYELCGVISYCCLEGVEGLRRIYRSFLTDLIQNIDEPVRDLLHSLAMENLNAAISRIDANKVHCAQFIRKRGNQPSTSAQTSTYEEAGSMDTTDVDSQQSEPMQASPLSPSLADSSELEAEYDIYNCPTPPPHELAEITGVGIVPTVTTLLNANLPPSPPVSVSSASTVPTAPIVPTVTTVPNVSSYQTPTTVQSIPIVPTAPMVPSAPTTSTAPIVPATPIVPTVPIVPAVPILPDLPVVPPHPIAAATPIVSATPVIVPAPSMVPAPTMVPAPAIVPTLPTIPAVPAIPTLPIPPISPLSPNYAERSAQVNVTSTVTSNSAQRNSPSSTRGRGSMSPIMEDDSNPELRQYSRGRASSRRSCPFVDDDDFWGDHDRGHRNTRSRYSAPATATAPMRAEPFHFDDQHRRSNASATATTSRPTNVFEPRTRRRNSSSSSPTRPERASVSHRARYNTSGPSTSSRHERCHDSRHSTSAPSTSSRHERCHDPRHTVTSTSTSSYHERSHDSHRGHRGRRTHRGSNLPPIYARMTVTDRLNELSRLSYPGTQNAERDTYVNGYTAAAFGPGRRRHNQRNSPDSPSSQDDSDNLRFVPPAQIAQHWGEDWVPTFTRDIQRQNDPSEPYSDAYLSGMPPKKRRCVRQSRPPTTLNGLISESLSEVASHLPPPEELRAAFREHVRVIARARAATSADYEPRRLVATARFLRQNRSSTRKSAETTSGSE</sequence>
<feature type="region of interest" description="Disordered" evidence="12">
    <location>
        <begin position="1173"/>
        <end position="1390"/>
    </location>
</feature>
<feature type="compositionally biased region" description="Low complexity" evidence="12">
    <location>
        <begin position="404"/>
        <end position="435"/>
    </location>
</feature>
<dbReference type="InterPro" id="IPR021925">
    <property type="entry name" value="BAG6"/>
</dbReference>
<feature type="region of interest" description="Disordered" evidence="12">
    <location>
        <begin position="536"/>
        <end position="681"/>
    </location>
</feature>
<dbReference type="GO" id="GO:0006325">
    <property type="term" value="P:chromatin organization"/>
    <property type="evidence" value="ECO:0007669"/>
    <property type="project" value="UniProtKB-KW"/>
</dbReference>
<keyword evidence="5" id="KW-0963">Cytoplasm</keyword>
<keyword evidence="9" id="KW-0143">Chaperone</keyword>
<evidence type="ECO:0000256" key="11">
    <source>
        <dbReference type="ARBA" id="ARBA00030033"/>
    </source>
</evidence>
<evidence type="ECO:0000256" key="4">
    <source>
        <dbReference type="ARBA" id="ARBA00022448"/>
    </source>
</evidence>
<keyword evidence="8" id="KW-0156">Chromatin regulator</keyword>
<comment type="subcellular location">
    <subcellularLocation>
        <location evidence="2">Cytoplasm</location>
        <location evidence="2">Cytosol</location>
    </subcellularLocation>
    <subcellularLocation>
        <location evidence="1">Nucleus</location>
    </subcellularLocation>
    <subcellularLocation>
        <location evidence="3">Secreted</location>
        <location evidence="3">Extracellular exosome</location>
    </subcellularLocation>
</comment>
<evidence type="ECO:0000313" key="14">
    <source>
        <dbReference type="EMBL" id="CAH0716088.1"/>
    </source>
</evidence>
<keyword evidence="7" id="KW-0053">Apoptosis</keyword>
<dbReference type="GO" id="GO:0005576">
    <property type="term" value="C:extracellular region"/>
    <property type="evidence" value="ECO:0007669"/>
    <property type="project" value="UniProtKB-SubCell"/>
</dbReference>
<keyword evidence="15" id="KW-1185">Reference proteome</keyword>
<dbReference type="PANTHER" id="PTHR15204:SF0">
    <property type="entry name" value="LARGE PROLINE-RICH PROTEIN BAG6"/>
    <property type="match status" value="1"/>
</dbReference>
<dbReference type="GO" id="GO:0031593">
    <property type="term" value="F:polyubiquitin modification-dependent protein binding"/>
    <property type="evidence" value="ECO:0007669"/>
    <property type="project" value="TreeGrafter"/>
</dbReference>
<feature type="region of interest" description="Disordered" evidence="12">
    <location>
        <begin position="75"/>
        <end position="104"/>
    </location>
</feature>
<dbReference type="EMBL" id="OV170231">
    <property type="protein sequence ID" value="CAH0716088.1"/>
    <property type="molecule type" value="Genomic_DNA"/>
</dbReference>
<evidence type="ECO:0000256" key="6">
    <source>
        <dbReference type="ARBA" id="ARBA00022525"/>
    </source>
</evidence>
<feature type="region of interest" description="Disordered" evidence="12">
    <location>
        <begin position="401"/>
        <end position="435"/>
    </location>
</feature>
<feature type="compositionally biased region" description="Basic residues" evidence="12">
    <location>
        <begin position="1373"/>
        <end position="1383"/>
    </location>
</feature>
<evidence type="ECO:0000256" key="9">
    <source>
        <dbReference type="ARBA" id="ARBA00023186"/>
    </source>
</evidence>
<organism evidence="14 15">
    <name type="scientific">Brenthis ino</name>
    <name type="common">lesser marbled fritillary</name>
    <dbReference type="NCBI Taxonomy" id="405034"/>
    <lineage>
        <taxon>Eukaryota</taxon>
        <taxon>Metazoa</taxon>
        <taxon>Ecdysozoa</taxon>
        <taxon>Arthropoda</taxon>
        <taxon>Hexapoda</taxon>
        <taxon>Insecta</taxon>
        <taxon>Pterygota</taxon>
        <taxon>Neoptera</taxon>
        <taxon>Endopterygota</taxon>
        <taxon>Lepidoptera</taxon>
        <taxon>Glossata</taxon>
        <taxon>Ditrysia</taxon>
        <taxon>Papilionoidea</taxon>
        <taxon>Nymphalidae</taxon>
        <taxon>Heliconiinae</taxon>
        <taxon>Argynnini</taxon>
        <taxon>Brenthis</taxon>
    </lineage>
</organism>
<feature type="compositionally biased region" description="Polar residues" evidence="12">
    <location>
        <begin position="1174"/>
        <end position="1197"/>
    </location>
</feature>
<feature type="compositionally biased region" description="Polar residues" evidence="12">
    <location>
        <begin position="1275"/>
        <end position="1286"/>
    </location>
</feature>
<evidence type="ECO:0000256" key="3">
    <source>
        <dbReference type="ARBA" id="ARBA00004550"/>
    </source>
</evidence>
<dbReference type="Pfam" id="PF00240">
    <property type="entry name" value="ubiquitin"/>
    <property type="match status" value="1"/>
</dbReference>
<feature type="domain" description="Ubiquitin-like" evidence="13">
    <location>
        <begin position="2"/>
        <end position="63"/>
    </location>
</feature>
<dbReference type="InterPro" id="IPR000626">
    <property type="entry name" value="Ubiquitin-like_dom"/>
</dbReference>
<feature type="region of interest" description="Disordered" evidence="12">
    <location>
        <begin position="698"/>
        <end position="725"/>
    </location>
</feature>
<dbReference type="GO" id="GO:0005634">
    <property type="term" value="C:nucleus"/>
    <property type="evidence" value="ECO:0007669"/>
    <property type="project" value="UniProtKB-SubCell"/>
</dbReference>
<keyword evidence="6" id="KW-0964">Secreted</keyword>
<feature type="compositionally biased region" description="Low complexity" evidence="12">
    <location>
        <begin position="353"/>
        <end position="374"/>
    </location>
</feature>
<evidence type="ECO:0000256" key="1">
    <source>
        <dbReference type="ARBA" id="ARBA00004123"/>
    </source>
</evidence>
<dbReference type="Proteomes" id="UP000838878">
    <property type="component" value="Chromosome 11"/>
</dbReference>